<dbReference type="InterPro" id="IPR051395">
    <property type="entry name" value="Cytochrome_c_Peroxidase/MauG"/>
</dbReference>
<dbReference type="InterPro" id="IPR036909">
    <property type="entry name" value="Cyt_c-like_dom_sf"/>
</dbReference>
<comment type="subcellular location">
    <subcellularLocation>
        <location evidence="1">Cell envelope</location>
    </subcellularLocation>
</comment>
<dbReference type="PIRSF" id="PIRSF000294">
    <property type="entry name" value="Cytochrome-c_peroxidase"/>
    <property type="match status" value="1"/>
</dbReference>
<sequence>MRGDKKMKMSALVVAVTATSLASGAWALDYDELRDRANRVMGSVQATPEEDIENPIAKLGQALFWDMRLSSNGEVACASCHFQENWGSDSRERSINARGGRTMQSQTVFHSMETPGLRWLADRESGAAQAMGSITGSMGFDQRSDILPVLKEHGYEELFQEAFPNDPEPVSVENYGQALEFYQATLRTPAPFDAWLEGDDDALSELEVKGLDRFMNVGCVGCHSGNLVGGTMLQRFGVMENYWEHTGSPEIMSGLMTVTGEERDRFFFRVPLLRNVAKTGPYFHDGSVDNLRRATAIMARVQLGQDLDSEALDELVAFQEALTGEIPVNFHAPEGVPFELPEGVKAD</sequence>
<comment type="caution">
    <text evidence="6">The sequence shown here is derived from an EMBL/GenBank/DDBJ whole genome shotgun (WGS) entry which is preliminary data.</text>
</comment>
<feature type="chain" id="PRO_5047489048" description="Di-haem cytochrome c peroxidase domain-containing protein" evidence="4">
    <location>
        <begin position="28"/>
        <end position="347"/>
    </location>
</feature>
<gene>
    <name evidence="6" type="ORF">HOP59_03250</name>
</gene>
<keyword evidence="2 4" id="KW-0732">Signal</keyword>
<evidence type="ECO:0000256" key="1">
    <source>
        <dbReference type="ARBA" id="ARBA00004196"/>
    </source>
</evidence>
<evidence type="ECO:0000259" key="5">
    <source>
        <dbReference type="Pfam" id="PF03150"/>
    </source>
</evidence>
<reference evidence="6 7" key="1">
    <citation type="journal article" date="2021" name="Front. Microbiol.">
        <title>Aerobic Denitrification and Heterotrophic Sulfur Oxidation in the Genus Halomonas Revealed by Six Novel Species Characterizations and Genome-Based Analysis.</title>
        <authorList>
            <person name="Wang L."/>
            <person name="Shao Z."/>
        </authorList>
    </citation>
    <scope>NUCLEOTIDE SEQUENCE [LARGE SCALE GENOMIC DNA]</scope>
    <source>
        <strain evidence="6 7">MCCC 1A11058</strain>
    </source>
</reference>
<dbReference type="InterPro" id="IPR004852">
    <property type="entry name" value="Di-haem_cyt_c_peroxidsae"/>
</dbReference>
<dbReference type="InterPro" id="IPR026259">
    <property type="entry name" value="MauG/Cytc_peroxidase"/>
</dbReference>
<name>A0ABS9AN08_9GAMM</name>
<dbReference type="Proteomes" id="UP001320272">
    <property type="component" value="Unassembled WGS sequence"/>
</dbReference>
<dbReference type="EMBL" id="JABFTV010000001">
    <property type="protein sequence ID" value="MCE8023149.1"/>
    <property type="molecule type" value="Genomic_DNA"/>
</dbReference>
<evidence type="ECO:0000313" key="6">
    <source>
        <dbReference type="EMBL" id="MCE8023149.1"/>
    </source>
</evidence>
<proteinExistence type="predicted"/>
<evidence type="ECO:0000256" key="3">
    <source>
        <dbReference type="ARBA" id="ARBA00023002"/>
    </source>
</evidence>
<evidence type="ECO:0000313" key="7">
    <source>
        <dbReference type="Proteomes" id="UP001320272"/>
    </source>
</evidence>
<dbReference type="PANTHER" id="PTHR30600">
    <property type="entry name" value="CYTOCHROME C PEROXIDASE-RELATED"/>
    <property type="match status" value="1"/>
</dbReference>
<feature type="domain" description="Di-haem cytochrome c peroxidase" evidence="5">
    <location>
        <begin position="57"/>
        <end position="200"/>
    </location>
</feature>
<evidence type="ECO:0000256" key="2">
    <source>
        <dbReference type="ARBA" id="ARBA00022729"/>
    </source>
</evidence>
<keyword evidence="7" id="KW-1185">Reference proteome</keyword>
<protein>
    <recommendedName>
        <fullName evidence="5">Di-haem cytochrome c peroxidase domain-containing protein</fullName>
    </recommendedName>
</protein>
<dbReference type="SUPFAM" id="SSF46626">
    <property type="entry name" value="Cytochrome c"/>
    <property type="match status" value="2"/>
</dbReference>
<organism evidence="6 7">
    <name type="scientific">Billgrantia aerodenitrificans</name>
    <dbReference type="NCBI Taxonomy" id="2733483"/>
    <lineage>
        <taxon>Bacteria</taxon>
        <taxon>Pseudomonadati</taxon>
        <taxon>Pseudomonadota</taxon>
        <taxon>Gammaproteobacteria</taxon>
        <taxon>Oceanospirillales</taxon>
        <taxon>Halomonadaceae</taxon>
        <taxon>Billgrantia</taxon>
    </lineage>
</organism>
<evidence type="ECO:0000256" key="4">
    <source>
        <dbReference type="SAM" id="SignalP"/>
    </source>
</evidence>
<dbReference type="Gene3D" id="1.10.760.10">
    <property type="entry name" value="Cytochrome c-like domain"/>
    <property type="match status" value="2"/>
</dbReference>
<feature type="signal peptide" evidence="4">
    <location>
        <begin position="1"/>
        <end position="27"/>
    </location>
</feature>
<dbReference type="PANTHER" id="PTHR30600:SF7">
    <property type="entry name" value="CYTOCHROME C PEROXIDASE-RELATED"/>
    <property type="match status" value="1"/>
</dbReference>
<keyword evidence="3" id="KW-0560">Oxidoreductase</keyword>
<accession>A0ABS9AN08</accession>
<dbReference type="Pfam" id="PF03150">
    <property type="entry name" value="CCP_MauG"/>
    <property type="match status" value="1"/>
</dbReference>